<dbReference type="EMBL" id="JAENIK010000009">
    <property type="protein sequence ID" value="MBK1815583.1"/>
    <property type="molecule type" value="Genomic_DNA"/>
</dbReference>
<accession>A0A934QZH3</accession>
<protein>
    <submittedName>
        <fullName evidence="1">Uncharacterized protein</fullName>
    </submittedName>
</protein>
<evidence type="ECO:0000313" key="1">
    <source>
        <dbReference type="EMBL" id="MBK1815583.1"/>
    </source>
</evidence>
<proteinExistence type="predicted"/>
<sequence>MKSKRNLTRFTYETAAFEGWRLCISRAGTNFTKYFPDKKFGGGKKSLAAAEKVLAELKLVLEGSKRVEGKLSQTTLKKAEKIMADS</sequence>
<reference evidence="1" key="1">
    <citation type="submission" date="2021-01" db="EMBL/GenBank/DDBJ databases">
        <title>Modified the classification status of verrucomicrobia.</title>
        <authorList>
            <person name="Feng X."/>
        </authorList>
    </citation>
    <scope>NUCLEOTIDE SEQUENCE</scope>
    <source>
        <strain evidence="1">JCM 18052</strain>
    </source>
</reference>
<keyword evidence="2" id="KW-1185">Reference proteome</keyword>
<dbReference type="AlphaFoldDB" id="A0A934QZH3"/>
<dbReference type="Proteomes" id="UP000600139">
    <property type="component" value="Unassembled WGS sequence"/>
</dbReference>
<comment type="caution">
    <text evidence="1">The sequence shown here is derived from an EMBL/GenBank/DDBJ whole genome shotgun (WGS) entry which is preliminary data.</text>
</comment>
<gene>
    <name evidence="1" type="ORF">JIN84_08150</name>
</gene>
<organism evidence="1 2">
    <name type="scientific">Luteolibacter yonseiensis</name>
    <dbReference type="NCBI Taxonomy" id="1144680"/>
    <lineage>
        <taxon>Bacteria</taxon>
        <taxon>Pseudomonadati</taxon>
        <taxon>Verrucomicrobiota</taxon>
        <taxon>Verrucomicrobiia</taxon>
        <taxon>Verrucomicrobiales</taxon>
        <taxon>Verrucomicrobiaceae</taxon>
        <taxon>Luteolibacter</taxon>
    </lineage>
</organism>
<dbReference type="RefSeq" id="WP_200350546.1">
    <property type="nucleotide sequence ID" value="NZ_BAABHZ010000008.1"/>
</dbReference>
<evidence type="ECO:0000313" key="2">
    <source>
        <dbReference type="Proteomes" id="UP000600139"/>
    </source>
</evidence>
<name>A0A934QZH3_9BACT</name>